<feature type="compositionally biased region" description="Basic and acidic residues" evidence="1">
    <location>
        <begin position="12"/>
        <end position="22"/>
    </location>
</feature>
<evidence type="ECO:0000256" key="1">
    <source>
        <dbReference type="SAM" id="MobiDB-lite"/>
    </source>
</evidence>
<organism evidence="2 3">
    <name type="scientific">Plasmodium reichenowi</name>
    <dbReference type="NCBI Taxonomy" id="5854"/>
    <lineage>
        <taxon>Eukaryota</taxon>
        <taxon>Sar</taxon>
        <taxon>Alveolata</taxon>
        <taxon>Apicomplexa</taxon>
        <taxon>Aconoidasida</taxon>
        <taxon>Haemosporida</taxon>
        <taxon>Plasmodiidae</taxon>
        <taxon>Plasmodium</taxon>
        <taxon>Plasmodium (Laverania)</taxon>
    </lineage>
</organism>
<protein>
    <submittedName>
        <fullName evidence="2">Uncharacterized protein</fullName>
    </submittedName>
</protein>
<sequence>MKEGYAFSSTEDIDKPEKALRKKSNRNDFNETYIWHDKNNEYSKYVEKNSLGNIFISKKIKNEEDTFEGSKELCKILNDTLTSNYCFKNNKQNMSEIREVDKNRNIINSKDQQYCDDEAILLYNIRRMYESNTKYSKNKEKEKNNSNISNVDSFKYNNIYKKNSENNSSTNESDIFQSVSSSKSYNDILKSLHQEKKKNKKNKFINNYENIINMKYIHMNNIGDIKNQPLEKYSEGFMKNERMEVAASISFKSLSDDEKNYSFIQTFNHIKEKNKEKENINENIYKKERKKNINYNNKQNDDNQKKLQNYKELSTNFLLSQKDIKKGSVTNNEKLEKEKCKYKKNMSFVKNNMLRKNTMKKQNTIKINKLKINNSTFQNIHLRNTQENDTIKFCSQKNIEKSNESIEKNKLYESLKYINKSIIGRSSICSYDKLENLKNNFTEIKKNVKNAKGNTYTIHKKLENSSTINKYKLNNFLQHKRIYDCVKKYNTFSSFENFQRNNIKEVSSLHESKSQKIAVLQKEKDSSASNNLHIEKYAYNQENNKNIKYTYNLKDAYCLKKVNTKSIGVQINVKKKTFNKKTNTVNIFYLDKVNRRKIPKIKFKTITQIYNYDFDAIIVKDGHIISRNKDPLKEMFQRFFQKV</sequence>
<comment type="caution">
    <text evidence="2">The sequence shown here is derived from an EMBL/GenBank/DDBJ whole genome shotgun (WGS) entry which is preliminary data.</text>
</comment>
<name>A0A151LCQ5_PLARE</name>
<dbReference type="KEGG" id="prei:PRSY57_1138000"/>
<dbReference type="AlphaFoldDB" id="A0A151LCQ5"/>
<gene>
    <name evidence="2" type="ORF">PRSY57_1138000</name>
</gene>
<evidence type="ECO:0000313" key="2">
    <source>
        <dbReference type="EMBL" id="KYN96732.1"/>
    </source>
</evidence>
<accession>A0A151LCQ5</accession>
<evidence type="ECO:0000313" key="3">
    <source>
        <dbReference type="Proteomes" id="UP000076359"/>
    </source>
</evidence>
<dbReference type="EMBL" id="LVLA01000012">
    <property type="protein sequence ID" value="KYN96732.1"/>
    <property type="molecule type" value="Genomic_DNA"/>
</dbReference>
<dbReference type="Proteomes" id="UP000076359">
    <property type="component" value="Chromosome 11"/>
</dbReference>
<dbReference type="VEuPathDB" id="PlasmoDB:PRCDC_1138000"/>
<feature type="region of interest" description="Disordered" evidence="1">
    <location>
        <begin position="1"/>
        <end position="22"/>
    </location>
</feature>
<reference evidence="2 3" key="1">
    <citation type="journal article" date="2016" name="Nat. Commun.">
        <title>Genomes of cryptic chimpanzee Plasmodium species reveal key evolutionary events leading to human malaria.</title>
        <authorList>
            <person name="Sundararaman S.A."/>
            <person name="Plenderleith L.J."/>
            <person name="Liu W."/>
            <person name="Loy D.E."/>
            <person name="Learn G.H."/>
            <person name="Li Y."/>
            <person name="Shaw K.S."/>
            <person name="Ayouba A."/>
            <person name="Peeters M."/>
            <person name="Speede S."/>
            <person name="Shaw G.M."/>
            <person name="Bushman F.D."/>
            <person name="Brisson D."/>
            <person name="Rayner J.C."/>
            <person name="Sharp P.M."/>
            <person name="Hahn B.H."/>
        </authorList>
    </citation>
    <scope>NUCLEOTIDE SEQUENCE [LARGE SCALE GENOMIC DNA]</scope>
    <source>
        <strain evidence="2 3">SY57</strain>
    </source>
</reference>
<dbReference type="GeneID" id="24531965"/>
<dbReference type="RefSeq" id="XP_012763793.2">
    <property type="nucleotide sequence ID" value="XM_012908339.2"/>
</dbReference>
<proteinExistence type="predicted"/>
<dbReference type="VEuPathDB" id="PlasmoDB:PRG01_1136900"/>